<proteinExistence type="predicted"/>
<name>A0AAU8EMS1_9MICC</name>
<keyword evidence="2" id="KW-0812">Transmembrane</keyword>
<keyword evidence="2" id="KW-0472">Membrane</keyword>
<organism evidence="3">
    <name type="scientific">Arthrobacter sp. K5</name>
    <dbReference type="NCBI Taxonomy" id="2839623"/>
    <lineage>
        <taxon>Bacteria</taxon>
        <taxon>Bacillati</taxon>
        <taxon>Actinomycetota</taxon>
        <taxon>Actinomycetes</taxon>
        <taxon>Micrococcales</taxon>
        <taxon>Micrococcaceae</taxon>
        <taxon>Arthrobacter</taxon>
    </lineage>
</organism>
<evidence type="ECO:0000256" key="2">
    <source>
        <dbReference type="SAM" id="Phobius"/>
    </source>
</evidence>
<feature type="region of interest" description="Disordered" evidence="1">
    <location>
        <begin position="83"/>
        <end position="141"/>
    </location>
</feature>
<accession>A0AAU8EMS1</accession>
<feature type="compositionally biased region" description="Low complexity" evidence="1">
    <location>
        <begin position="114"/>
        <end position="134"/>
    </location>
</feature>
<reference evidence="3" key="1">
    <citation type="submission" date="2024-06" db="EMBL/GenBank/DDBJ databases">
        <title>Biodegradation of dimethachlon by Arthrobacter sp. K5: mechanistic insights and ecological implications.</title>
        <authorList>
            <person name="Hu S."/>
            <person name="Lu P."/>
        </authorList>
    </citation>
    <scope>NUCLEOTIDE SEQUENCE</scope>
    <source>
        <strain evidence="3">K5</strain>
    </source>
</reference>
<gene>
    <name evidence="3" type="ORF">ABRP34_13525</name>
</gene>
<dbReference type="AlphaFoldDB" id="A0AAU8EMS1"/>
<sequence>MAHQKPGEPRNLRTSVKGPLMFSAFWAVVAFFAVLIFASGGSARSPRFDLAFTAAGIAFIVTLVIAAMLSMSYKDNAAHLGKGSGVNLSSARKPSQGHGGHGAQGTSSGGTSSGGTQRRPDAPGSAGSAATGESGPDGGTS</sequence>
<keyword evidence="2" id="KW-1133">Transmembrane helix</keyword>
<protein>
    <submittedName>
        <fullName evidence="3">Uncharacterized protein</fullName>
    </submittedName>
</protein>
<feature type="transmembrane region" description="Helical" evidence="2">
    <location>
        <begin position="20"/>
        <end position="38"/>
    </location>
</feature>
<evidence type="ECO:0000256" key="1">
    <source>
        <dbReference type="SAM" id="MobiDB-lite"/>
    </source>
</evidence>
<dbReference type="EMBL" id="CP159279">
    <property type="protein sequence ID" value="XCH09869.1"/>
    <property type="molecule type" value="Genomic_DNA"/>
</dbReference>
<dbReference type="RefSeq" id="WP_003800098.1">
    <property type="nucleotide sequence ID" value="NZ_CP159279.1"/>
</dbReference>
<feature type="compositionally biased region" description="Gly residues" evidence="1">
    <location>
        <begin position="97"/>
        <end position="113"/>
    </location>
</feature>
<evidence type="ECO:0000313" key="3">
    <source>
        <dbReference type="EMBL" id="XCH09869.1"/>
    </source>
</evidence>
<feature type="transmembrane region" description="Helical" evidence="2">
    <location>
        <begin position="50"/>
        <end position="69"/>
    </location>
</feature>